<gene>
    <name evidence="7" type="ORF">DET57_11592</name>
</gene>
<comment type="function">
    <text evidence="6">Part of an electron transfer system.</text>
</comment>
<comment type="cofactor">
    <cofactor evidence="1 6">
        <name>FAD</name>
        <dbReference type="ChEBI" id="CHEBI:57692"/>
    </cofactor>
</comment>
<evidence type="ECO:0000256" key="2">
    <source>
        <dbReference type="ARBA" id="ARBA00006796"/>
    </source>
</evidence>
<comment type="caution">
    <text evidence="7">The sequence shown here is derived from an EMBL/GenBank/DDBJ whole genome shotgun (WGS) entry which is preliminary data.</text>
</comment>
<dbReference type="Pfam" id="PF12831">
    <property type="entry name" value="FAD_oxidored"/>
    <property type="match status" value="1"/>
</dbReference>
<keyword evidence="5 6" id="KW-0560">Oxidoreductase</keyword>
<evidence type="ECO:0000256" key="1">
    <source>
        <dbReference type="ARBA" id="ARBA00001974"/>
    </source>
</evidence>
<dbReference type="AlphaFoldDB" id="A0A318FJG8"/>
<dbReference type="SUPFAM" id="SSF54373">
    <property type="entry name" value="FAD-linked reductases, C-terminal domain"/>
    <property type="match status" value="1"/>
</dbReference>
<reference evidence="7 8" key="1">
    <citation type="submission" date="2018-05" db="EMBL/GenBank/DDBJ databases">
        <title>Freshwater and sediment microbial communities from various areas in North America, analyzing microbe dynamics in response to fracking.</title>
        <authorList>
            <person name="Lamendella R."/>
        </authorList>
    </citation>
    <scope>NUCLEOTIDE SEQUENCE [LARGE SCALE GENOMIC DNA]</scope>
    <source>
        <strain evidence="7 8">67</strain>
    </source>
</reference>
<accession>A0A318FJG8</accession>
<evidence type="ECO:0000256" key="5">
    <source>
        <dbReference type="ARBA" id="ARBA00023002"/>
    </source>
</evidence>
<keyword evidence="4 6" id="KW-0274">FAD</keyword>
<dbReference type="GO" id="GO:0071949">
    <property type="term" value="F:FAD binding"/>
    <property type="evidence" value="ECO:0007669"/>
    <property type="project" value="UniProtKB-UniRule"/>
</dbReference>
<protein>
    <recommendedName>
        <fullName evidence="6">Protein FixC</fullName>
    </recommendedName>
</protein>
<proteinExistence type="inferred from homology"/>
<evidence type="ECO:0000256" key="3">
    <source>
        <dbReference type="ARBA" id="ARBA00022630"/>
    </source>
</evidence>
<dbReference type="PANTHER" id="PTHR43624">
    <property type="entry name" value="ELECTRON TRANSFER FLAVOPROTEIN-QUINONE OXIDOREDUCTASE YDIS-RELATED"/>
    <property type="match status" value="1"/>
</dbReference>
<comment type="similarity">
    <text evidence="2 6">Belongs to the ETF-QO/FixC family.</text>
</comment>
<dbReference type="GO" id="GO:0016491">
    <property type="term" value="F:oxidoreductase activity"/>
    <property type="evidence" value="ECO:0007669"/>
    <property type="project" value="UniProtKB-UniRule"/>
</dbReference>
<dbReference type="Proteomes" id="UP000247485">
    <property type="component" value="Unassembled WGS sequence"/>
</dbReference>
<dbReference type="InterPro" id="IPR036188">
    <property type="entry name" value="FAD/NAD-bd_sf"/>
</dbReference>
<dbReference type="Gene3D" id="3.50.50.60">
    <property type="entry name" value="FAD/NAD(P)-binding domain"/>
    <property type="match status" value="1"/>
</dbReference>
<keyword evidence="3 6" id="KW-0285">Flavoprotein</keyword>
<name>A0A318FJG8_KLEOX</name>
<organism evidence="7 8">
    <name type="scientific">Klebsiella oxytoca</name>
    <dbReference type="NCBI Taxonomy" id="571"/>
    <lineage>
        <taxon>Bacteria</taxon>
        <taxon>Pseudomonadati</taxon>
        <taxon>Pseudomonadota</taxon>
        <taxon>Gammaproteobacteria</taxon>
        <taxon>Enterobacterales</taxon>
        <taxon>Enterobacteriaceae</taxon>
        <taxon>Klebsiella/Raoultella group</taxon>
        <taxon>Klebsiella</taxon>
    </lineage>
</organism>
<dbReference type="EMBL" id="QJJG01000015">
    <property type="protein sequence ID" value="PXW41418.1"/>
    <property type="molecule type" value="Genomic_DNA"/>
</dbReference>
<dbReference type="SUPFAM" id="SSF51905">
    <property type="entry name" value="FAD/NAD(P)-binding domain"/>
    <property type="match status" value="1"/>
</dbReference>
<dbReference type="InterPro" id="IPR039651">
    <property type="entry name" value="FixC-like"/>
</dbReference>
<evidence type="ECO:0000313" key="8">
    <source>
        <dbReference type="Proteomes" id="UP000247485"/>
    </source>
</evidence>
<dbReference type="PANTHER" id="PTHR43624:SF2">
    <property type="entry name" value="ELECTRON TRANSFER FLAVOPROTEIN-QUINONE OXIDOREDUCTASE YDIS-RELATED"/>
    <property type="match status" value="1"/>
</dbReference>
<dbReference type="PROSITE" id="PS51257">
    <property type="entry name" value="PROKAR_LIPOPROTEIN"/>
    <property type="match status" value="1"/>
</dbReference>
<dbReference type="PRINTS" id="PR00420">
    <property type="entry name" value="RNGMNOXGNASE"/>
</dbReference>
<evidence type="ECO:0000256" key="4">
    <source>
        <dbReference type="ARBA" id="ARBA00022827"/>
    </source>
</evidence>
<evidence type="ECO:0000256" key="6">
    <source>
        <dbReference type="RuleBase" id="RU366069"/>
    </source>
</evidence>
<evidence type="ECO:0000313" key="7">
    <source>
        <dbReference type="EMBL" id="PXW41418.1"/>
    </source>
</evidence>
<sequence>MRSGYLGRNMADDFDIIIIGAGIAGTACALRCARAGLSVLLLERGELPGSKNLSGGRLYCHALAELLPHFQQSAPLERRITQESLALMTANGATTYSSLQPNGDSWSLLRARFDPWFVGQAEDEGVQCITGATVEALYRENGRVCGVICDNETLRARYVVLAEGANSELAERHGLVPRPSPSSMALGIKAVLALEQKTLEDRFRLEGHEGAAMLFTGGVCGDLPGGAFLYTNQDTLSFGIVCPLSSLGKGAAPASELLENLKSHPALHPLLRGSETLEYGAHLVPEGGLHSMPVQYGGDGWLLVGDALRTCINTGFTVRGMDMALIGAQAAAQTLIRACQQSAPQNLFAQYHRDVERSLLWEILQRYQHVPALLQRPGWYRQWPALMEDISRELWQQGASPVPPLRQIVWRQLRRHGLRHLAGDLVRSLRCL</sequence>